<sequence length="109" mass="12409">MAEDLARFGSAKRSYTTNGFGNALSTNSNRTTLGKDLNGRYLFSSWRFSSLNNKASKSFSIKPSLDQNQQEVRKGINCFLEMSVLACLHYWEIEKLMPLMNKVHSYCRG</sequence>
<dbReference type="AlphaFoldDB" id="G7K0R7"/>
<evidence type="ECO:0000313" key="2">
    <source>
        <dbReference type="EMBL" id="AES98972.1"/>
    </source>
</evidence>
<reference evidence="3" key="3">
    <citation type="submission" date="2015-04" db="UniProtKB">
        <authorList>
            <consortium name="EnsemblPlants"/>
        </authorList>
    </citation>
    <scope>IDENTIFICATION</scope>
    <source>
        <strain evidence="3">cv. Jemalong A17</strain>
    </source>
</reference>
<name>G7K0R7_MEDTR</name>
<dbReference type="HOGENOM" id="CLU_2187859_0_0_1"/>
<dbReference type="EnsemblPlants" id="AES98972">
    <property type="protein sequence ID" value="AES98972"/>
    <property type="gene ID" value="MTR_5g075170"/>
</dbReference>
<dbReference type="EMBL" id="CM001221">
    <property type="protein sequence ID" value="AES98972.1"/>
    <property type="molecule type" value="Genomic_DNA"/>
</dbReference>
<accession>G7K0R7</accession>
<organism evidence="2 4">
    <name type="scientific">Medicago truncatula</name>
    <name type="common">Barrel medic</name>
    <name type="synonym">Medicago tribuloides</name>
    <dbReference type="NCBI Taxonomy" id="3880"/>
    <lineage>
        <taxon>Eukaryota</taxon>
        <taxon>Viridiplantae</taxon>
        <taxon>Streptophyta</taxon>
        <taxon>Embryophyta</taxon>
        <taxon>Tracheophyta</taxon>
        <taxon>Spermatophyta</taxon>
        <taxon>Magnoliopsida</taxon>
        <taxon>eudicotyledons</taxon>
        <taxon>Gunneridae</taxon>
        <taxon>Pentapetalae</taxon>
        <taxon>rosids</taxon>
        <taxon>fabids</taxon>
        <taxon>Fabales</taxon>
        <taxon>Fabaceae</taxon>
        <taxon>Papilionoideae</taxon>
        <taxon>50 kb inversion clade</taxon>
        <taxon>NPAAA clade</taxon>
        <taxon>Hologalegina</taxon>
        <taxon>IRL clade</taxon>
        <taxon>Trifolieae</taxon>
        <taxon>Medicago</taxon>
    </lineage>
</organism>
<feature type="region of interest" description="Disordered" evidence="1">
    <location>
        <begin position="1"/>
        <end position="33"/>
    </location>
</feature>
<evidence type="ECO:0000313" key="3">
    <source>
        <dbReference type="EnsemblPlants" id="AES98972"/>
    </source>
</evidence>
<evidence type="ECO:0000313" key="4">
    <source>
        <dbReference type="Proteomes" id="UP000002051"/>
    </source>
</evidence>
<dbReference type="PaxDb" id="3880-AES98972"/>
<protein>
    <submittedName>
        <fullName evidence="2 3">Uncharacterized protein</fullName>
    </submittedName>
</protein>
<evidence type="ECO:0000256" key="1">
    <source>
        <dbReference type="SAM" id="MobiDB-lite"/>
    </source>
</evidence>
<dbReference type="Proteomes" id="UP000002051">
    <property type="component" value="Chromosome 5"/>
</dbReference>
<reference evidence="2 4" key="2">
    <citation type="journal article" date="2014" name="BMC Genomics">
        <title>An improved genome release (version Mt4.0) for the model legume Medicago truncatula.</title>
        <authorList>
            <person name="Tang H."/>
            <person name="Krishnakumar V."/>
            <person name="Bidwell S."/>
            <person name="Rosen B."/>
            <person name="Chan A."/>
            <person name="Zhou S."/>
            <person name="Gentzbittel L."/>
            <person name="Childs K.L."/>
            <person name="Yandell M."/>
            <person name="Gundlach H."/>
            <person name="Mayer K.F."/>
            <person name="Schwartz D.C."/>
            <person name="Town C.D."/>
        </authorList>
    </citation>
    <scope>GENOME REANNOTATION</scope>
    <source>
        <strain evidence="3 4">cv. Jemalong A17</strain>
    </source>
</reference>
<reference evidence="2 4" key="1">
    <citation type="journal article" date="2011" name="Nature">
        <title>The Medicago genome provides insight into the evolution of rhizobial symbioses.</title>
        <authorList>
            <person name="Young N.D."/>
            <person name="Debelle F."/>
            <person name="Oldroyd G.E."/>
            <person name="Geurts R."/>
            <person name="Cannon S.B."/>
            <person name="Udvardi M.K."/>
            <person name="Benedito V.A."/>
            <person name="Mayer K.F."/>
            <person name="Gouzy J."/>
            <person name="Schoof H."/>
            <person name="Van de Peer Y."/>
            <person name="Proost S."/>
            <person name="Cook D.R."/>
            <person name="Meyers B.C."/>
            <person name="Spannagl M."/>
            <person name="Cheung F."/>
            <person name="De Mita S."/>
            <person name="Krishnakumar V."/>
            <person name="Gundlach H."/>
            <person name="Zhou S."/>
            <person name="Mudge J."/>
            <person name="Bharti A.K."/>
            <person name="Murray J.D."/>
            <person name="Naoumkina M.A."/>
            <person name="Rosen B."/>
            <person name="Silverstein K.A."/>
            <person name="Tang H."/>
            <person name="Rombauts S."/>
            <person name="Zhao P.X."/>
            <person name="Zhou P."/>
            <person name="Barbe V."/>
            <person name="Bardou P."/>
            <person name="Bechner M."/>
            <person name="Bellec A."/>
            <person name="Berger A."/>
            <person name="Berges H."/>
            <person name="Bidwell S."/>
            <person name="Bisseling T."/>
            <person name="Choisne N."/>
            <person name="Couloux A."/>
            <person name="Denny R."/>
            <person name="Deshpande S."/>
            <person name="Dai X."/>
            <person name="Doyle J.J."/>
            <person name="Dudez A.M."/>
            <person name="Farmer A.D."/>
            <person name="Fouteau S."/>
            <person name="Franken C."/>
            <person name="Gibelin C."/>
            <person name="Gish J."/>
            <person name="Goldstein S."/>
            <person name="Gonzalez A.J."/>
            <person name="Green P.J."/>
            <person name="Hallab A."/>
            <person name="Hartog M."/>
            <person name="Hua A."/>
            <person name="Humphray S.J."/>
            <person name="Jeong D.H."/>
            <person name="Jing Y."/>
            <person name="Jocker A."/>
            <person name="Kenton S.M."/>
            <person name="Kim D.J."/>
            <person name="Klee K."/>
            <person name="Lai H."/>
            <person name="Lang C."/>
            <person name="Lin S."/>
            <person name="Macmil S.L."/>
            <person name="Magdelenat G."/>
            <person name="Matthews L."/>
            <person name="McCorrison J."/>
            <person name="Monaghan E.L."/>
            <person name="Mun J.H."/>
            <person name="Najar F.Z."/>
            <person name="Nicholson C."/>
            <person name="Noirot C."/>
            <person name="O'Bleness M."/>
            <person name="Paule C.R."/>
            <person name="Poulain J."/>
            <person name="Prion F."/>
            <person name="Qin B."/>
            <person name="Qu C."/>
            <person name="Retzel E.F."/>
            <person name="Riddle C."/>
            <person name="Sallet E."/>
            <person name="Samain S."/>
            <person name="Samson N."/>
            <person name="Sanders I."/>
            <person name="Saurat O."/>
            <person name="Scarpelli C."/>
            <person name="Schiex T."/>
            <person name="Segurens B."/>
            <person name="Severin A.J."/>
            <person name="Sherrier D.J."/>
            <person name="Shi R."/>
            <person name="Sims S."/>
            <person name="Singer S.R."/>
            <person name="Sinharoy S."/>
            <person name="Sterck L."/>
            <person name="Viollet A."/>
            <person name="Wang B.B."/>
            <person name="Wang K."/>
            <person name="Wang M."/>
            <person name="Wang X."/>
            <person name="Warfsmann J."/>
            <person name="Weissenbach J."/>
            <person name="White D.D."/>
            <person name="White J.D."/>
            <person name="Wiley G.B."/>
            <person name="Wincker P."/>
            <person name="Xing Y."/>
            <person name="Yang L."/>
            <person name="Yao Z."/>
            <person name="Ying F."/>
            <person name="Zhai J."/>
            <person name="Zhou L."/>
            <person name="Zuber A."/>
            <person name="Denarie J."/>
            <person name="Dixon R.A."/>
            <person name="May G.D."/>
            <person name="Schwartz D.C."/>
            <person name="Rogers J."/>
            <person name="Quetier F."/>
            <person name="Town C.D."/>
            <person name="Roe B.A."/>
        </authorList>
    </citation>
    <scope>NUCLEOTIDE SEQUENCE [LARGE SCALE GENOMIC DNA]</scope>
    <source>
        <strain evidence="2">A17</strain>
        <strain evidence="3 4">cv. Jemalong A17</strain>
    </source>
</reference>
<feature type="compositionally biased region" description="Polar residues" evidence="1">
    <location>
        <begin position="13"/>
        <end position="32"/>
    </location>
</feature>
<proteinExistence type="predicted"/>
<gene>
    <name evidence="2" type="ordered locus">MTR_5g075170</name>
</gene>
<keyword evidence="4" id="KW-1185">Reference proteome</keyword>